<dbReference type="GO" id="GO:0006281">
    <property type="term" value="P:DNA repair"/>
    <property type="evidence" value="ECO:0007669"/>
    <property type="project" value="TreeGrafter"/>
</dbReference>
<dbReference type="GO" id="GO:0005524">
    <property type="term" value="F:ATP binding"/>
    <property type="evidence" value="ECO:0007669"/>
    <property type="project" value="InterPro"/>
</dbReference>
<dbReference type="InterPro" id="IPR049730">
    <property type="entry name" value="SNF2/RAD54-like_C"/>
</dbReference>
<dbReference type="EMBL" id="JAUJYN010000006">
    <property type="protein sequence ID" value="KAK1268477.1"/>
    <property type="molecule type" value="Genomic_DNA"/>
</dbReference>
<dbReference type="CDD" id="cd18793">
    <property type="entry name" value="SF2_C_SNF"/>
    <property type="match status" value="1"/>
</dbReference>
<organism evidence="4 5">
    <name type="scientific">Acorus gramineus</name>
    <name type="common">Dwarf sweet flag</name>
    <dbReference type="NCBI Taxonomy" id="55184"/>
    <lineage>
        <taxon>Eukaryota</taxon>
        <taxon>Viridiplantae</taxon>
        <taxon>Streptophyta</taxon>
        <taxon>Embryophyta</taxon>
        <taxon>Tracheophyta</taxon>
        <taxon>Spermatophyta</taxon>
        <taxon>Magnoliopsida</taxon>
        <taxon>Liliopsida</taxon>
        <taxon>Acoraceae</taxon>
        <taxon>Acorus</taxon>
    </lineage>
</organism>
<dbReference type="Proteomes" id="UP001179952">
    <property type="component" value="Unassembled WGS sequence"/>
</dbReference>
<reference evidence="4" key="2">
    <citation type="submission" date="2023-06" db="EMBL/GenBank/DDBJ databases">
        <authorList>
            <person name="Ma L."/>
            <person name="Liu K.-W."/>
            <person name="Li Z."/>
            <person name="Hsiao Y.-Y."/>
            <person name="Qi Y."/>
            <person name="Fu T."/>
            <person name="Tang G."/>
            <person name="Zhang D."/>
            <person name="Sun W.-H."/>
            <person name="Liu D.-K."/>
            <person name="Li Y."/>
            <person name="Chen G.-Z."/>
            <person name="Liu X.-D."/>
            <person name="Liao X.-Y."/>
            <person name="Jiang Y.-T."/>
            <person name="Yu X."/>
            <person name="Hao Y."/>
            <person name="Huang J."/>
            <person name="Zhao X.-W."/>
            <person name="Ke S."/>
            <person name="Chen Y.-Y."/>
            <person name="Wu W.-L."/>
            <person name="Hsu J.-L."/>
            <person name="Lin Y.-F."/>
            <person name="Huang M.-D."/>
            <person name="Li C.-Y."/>
            <person name="Huang L."/>
            <person name="Wang Z.-W."/>
            <person name="Zhao X."/>
            <person name="Zhong W.-Y."/>
            <person name="Peng D.-H."/>
            <person name="Ahmad S."/>
            <person name="Lan S."/>
            <person name="Zhang J.-S."/>
            <person name="Tsai W.-C."/>
            <person name="Van De Peer Y."/>
            <person name="Liu Z.-J."/>
        </authorList>
    </citation>
    <scope>NUCLEOTIDE SEQUENCE</scope>
    <source>
        <strain evidence="4">SCP</strain>
        <tissue evidence="4">Leaves</tissue>
    </source>
</reference>
<dbReference type="Pfam" id="PF00271">
    <property type="entry name" value="Helicase_C"/>
    <property type="match status" value="1"/>
</dbReference>
<dbReference type="SUPFAM" id="SSF52540">
    <property type="entry name" value="P-loop containing nucleoside triphosphate hydrolases"/>
    <property type="match status" value="1"/>
</dbReference>
<gene>
    <name evidence="4" type="ORF">QJS04_geneDACA006904</name>
</gene>
<keyword evidence="1" id="KW-0378">Hydrolase</keyword>
<evidence type="ECO:0000256" key="1">
    <source>
        <dbReference type="ARBA" id="ARBA00022801"/>
    </source>
</evidence>
<keyword evidence="4" id="KW-0067">ATP-binding</keyword>
<dbReference type="GO" id="GO:0016787">
    <property type="term" value="F:hydrolase activity"/>
    <property type="evidence" value="ECO:0007669"/>
    <property type="project" value="UniProtKB-KW"/>
</dbReference>
<keyword evidence="5" id="KW-1185">Reference proteome</keyword>
<dbReference type="InterPro" id="IPR027417">
    <property type="entry name" value="P-loop_NTPase"/>
</dbReference>
<dbReference type="GO" id="GO:0004386">
    <property type="term" value="F:helicase activity"/>
    <property type="evidence" value="ECO:0007669"/>
    <property type="project" value="UniProtKB-KW"/>
</dbReference>
<sequence length="813" mass="91184">MLEQDWALMIVDESHNIRCTKKSESEETKAVLDVATKTKRIILLSGTPSLSRPGLLGKDKYEFAKNYCAVQAVHGAQGRNYMDFSKGTRLEELNVLLTQTLMIRRLKDHVMGQLPPKRRQVIRLMLEESDILSTTSCRITDMVCMDGGCTESGNQAESVINCCSHQNFADGCDEAANLKNGGGKQRLKRSPETLSSQELGIVKLSGFREWFSSHLMSIELDDTSMDACLGLKKMIIFAHHIKVLDGVQEFVCEKGIPFIRIDGSTLPRDRQVSVQQFRSSAETKIAIIGITAGGVGLDFSSAQNVVFLELPKCASEMLQGSSDESHWLHLNKSLNRVSSMMNGKAKAIQEIEVDRVYCLDHASSPHQCAITGETTDDLKFGKSVDENTQVSEMLGETLDVHQLSQDKNAELCMSSMQLDMLNYEDLSNSSLCMQEESALCVNTDYGDSEAMVAGDSCLLISQVISVNCKVQAEQTQIALSQKYDGSKTNTTSYLRAEWLRFEVSQNTGRVHLYACVPDLDSRPRPLSENFCPEELESLLSNAAGAHEDLTSKLMKENPTFWNACRTFLKEWNDLRPIERNKLLGKPLQIPLNVELFFLEEMANYGRNGLLRGGSKRRVTPLDEISHPLPEDAVWKNVCLHSGSKREKMYTQGWTLNEEPLCLLCQRPCNGKLTKEPEYFEDLFCGMDCFEHYRIRSSQKSLRGALFQIEHGVCTECKLDCHKLVRCIKHLSIARRRDYVEKVAPKIASRKKLLENMRTLCVACHYKVTSAQGTERRLVKATAKSLLKTIMKDIKGGSEIHACPNPQASIRLVV</sequence>
<dbReference type="GO" id="GO:0031297">
    <property type="term" value="P:replication fork processing"/>
    <property type="evidence" value="ECO:0007669"/>
    <property type="project" value="TreeGrafter"/>
</dbReference>
<name>A0AAV9AX41_ACOGR</name>
<dbReference type="PANTHER" id="PTHR45766:SF5">
    <property type="entry name" value="SNF2 DOMAIN-CONTAINING PROTEIN _ HELICASE DOMAIN-CONTAINING PROTEIN _ HNH ENDONUCLEASE DOMAIN-CONTAINING PROTEIN"/>
    <property type="match status" value="1"/>
</dbReference>
<dbReference type="Gene3D" id="3.40.50.300">
    <property type="entry name" value="P-loop containing nucleotide triphosphate hydrolases"/>
    <property type="match status" value="1"/>
</dbReference>
<dbReference type="AlphaFoldDB" id="A0AAV9AX41"/>
<dbReference type="PROSITE" id="PS51194">
    <property type="entry name" value="HELICASE_CTER"/>
    <property type="match status" value="1"/>
</dbReference>
<evidence type="ECO:0000259" key="2">
    <source>
        <dbReference type="PROSITE" id="PS51192"/>
    </source>
</evidence>
<evidence type="ECO:0000313" key="5">
    <source>
        <dbReference type="Proteomes" id="UP001179952"/>
    </source>
</evidence>
<feature type="domain" description="Helicase C-terminal" evidence="3">
    <location>
        <begin position="223"/>
        <end position="379"/>
    </location>
</feature>
<dbReference type="GO" id="GO:0043596">
    <property type="term" value="C:nuclear replication fork"/>
    <property type="evidence" value="ECO:0007669"/>
    <property type="project" value="TreeGrafter"/>
</dbReference>
<dbReference type="PROSITE" id="PS51192">
    <property type="entry name" value="HELICASE_ATP_BIND_1"/>
    <property type="match status" value="1"/>
</dbReference>
<protein>
    <submittedName>
        <fullName evidence="4">DNA helicase INO80</fullName>
    </submittedName>
</protein>
<dbReference type="InterPro" id="IPR000330">
    <property type="entry name" value="SNF2_N"/>
</dbReference>
<dbReference type="GO" id="GO:0004520">
    <property type="term" value="F:DNA endonuclease activity"/>
    <property type="evidence" value="ECO:0007669"/>
    <property type="project" value="TreeGrafter"/>
</dbReference>
<dbReference type="Gene3D" id="3.40.50.10810">
    <property type="entry name" value="Tandem AAA-ATPase domain"/>
    <property type="match status" value="1"/>
</dbReference>
<evidence type="ECO:0000313" key="4">
    <source>
        <dbReference type="EMBL" id="KAK1268477.1"/>
    </source>
</evidence>
<proteinExistence type="predicted"/>
<dbReference type="Pfam" id="PF00176">
    <property type="entry name" value="SNF2-rel_dom"/>
    <property type="match status" value="1"/>
</dbReference>
<accession>A0AAV9AX41</accession>
<comment type="caution">
    <text evidence="4">The sequence shown here is derived from an EMBL/GenBank/DDBJ whole genome shotgun (WGS) entry which is preliminary data.</text>
</comment>
<keyword evidence="4" id="KW-0547">Nucleotide-binding</keyword>
<dbReference type="PANTHER" id="PTHR45766">
    <property type="entry name" value="DNA ANNEALING HELICASE AND ENDONUCLEASE ZRANB3 FAMILY MEMBER"/>
    <property type="match status" value="1"/>
</dbReference>
<dbReference type="InterPro" id="IPR001650">
    <property type="entry name" value="Helicase_C-like"/>
</dbReference>
<feature type="domain" description="Helicase ATP-binding" evidence="2">
    <location>
        <begin position="1"/>
        <end position="66"/>
    </location>
</feature>
<keyword evidence="4" id="KW-0347">Helicase</keyword>
<dbReference type="InterPro" id="IPR014001">
    <property type="entry name" value="Helicase_ATP-bd"/>
</dbReference>
<dbReference type="InterPro" id="IPR038718">
    <property type="entry name" value="SNF2-like_sf"/>
</dbReference>
<reference evidence="4" key="1">
    <citation type="journal article" date="2023" name="Nat. Commun.">
        <title>Diploid and tetraploid genomes of Acorus and the evolution of monocots.</title>
        <authorList>
            <person name="Ma L."/>
            <person name="Liu K.W."/>
            <person name="Li Z."/>
            <person name="Hsiao Y.Y."/>
            <person name="Qi Y."/>
            <person name="Fu T."/>
            <person name="Tang G.D."/>
            <person name="Zhang D."/>
            <person name="Sun W.H."/>
            <person name="Liu D.K."/>
            <person name="Li Y."/>
            <person name="Chen G.Z."/>
            <person name="Liu X.D."/>
            <person name="Liao X.Y."/>
            <person name="Jiang Y.T."/>
            <person name="Yu X."/>
            <person name="Hao Y."/>
            <person name="Huang J."/>
            <person name="Zhao X.W."/>
            <person name="Ke S."/>
            <person name="Chen Y.Y."/>
            <person name="Wu W.L."/>
            <person name="Hsu J.L."/>
            <person name="Lin Y.F."/>
            <person name="Huang M.D."/>
            <person name="Li C.Y."/>
            <person name="Huang L."/>
            <person name="Wang Z.W."/>
            <person name="Zhao X."/>
            <person name="Zhong W.Y."/>
            <person name="Peng D.H."/>
            <person name="Ahmad S."/>
            <person name="Lan S."/>
            <person name="Zhang J.S."/>
            <person name="Tsai W.C."/>
            <person name="Van de Peer Y."/>
            <person name="Liu Z.J."/>
        </authorList>
    </citation>
    <scope>NUCLEOTIDE SEQUENCE</scope>
    <source>
        <strain evidence="4">SCP</strain>
    </source>
</reference>
<evidence type="ECO:0000259" key="3">
    <source>
        <dbReference type="PROSITE" id="PS51194"/>
    </source>
</evidence>